<evidence type="ECO:0000313" key="5">
    <source>
        <dbReference type="EMBL" id="PPK76345.1"/>
    </source>
</evidence>
<dbReference type="GO" id="GO:0003700">
    <property type="term" value="F:DNA-binding transcription factor activity"/>
    <property type="evidence" value="ECO:0007669"/>
    <property type="project" value="TreeGrafter"/>
</dbReference>
<dbReference type="InterPro" id="IPR000843">
    <property type="entry name" value="HTH_LacI"/>
</dbReference>
<dbReference type="InterPro" id="IPR046335">
    <property type="entry name" value="LacI/GalR-like_sensor"/>
</dbReference>
<comment type="caution">
    <text evidence="5">The sequence shown here is derived from an EMBL/GenBank/DDBJ whole genome shotgun (WGS) entry which is preliminary data.</text>
</comment>
<dbReference type="Proteomes" id="UP000237749">
    <property type="component" value="Unassembled WGS sequence"/>
</dbReference>
<dbReference type="Gene3D" id="1.10.260.40">
    <property type="entry name" value="lambda repressor-like DNA-binding domains"/>
    <property type="match status" value="1"/>
</dbReference>
<dbReference type="PANTHER" id="PTHR30146">
    <property type="entry name" value="LACI-RELATED TRANSCRIPTIONAL REPRESSOR"/>
    <property type="match status" value="1"/>
</dbReference>
<name>A0A2S6HFS9_9FIRM</name>
<sequence length="337" mass="37384">MSITAKELAKLLNLSEAAVSMALNHKPGVSTQTRKKVIEAAKEHDFDFSKIKETSLSTSPHGMIQFIIYRKNGAVVSDTPFFSQLSEGIDAGCKEACYYLNISYLYEEDDIPAKVSEMVRLGCRGILLLGTEMAEEDFKPFLNLPVPVVVVDTCFENRSTDCVIIDNVQGAFFAANYLIRKRKTQPGYLKSSYPIKNFEQRSDGFYQAVRKNGMSVSNSKVHKLSPSMDGSYADMAAILKQGETPADCYFADNDLIAAGAIKALKEYGYRVPQDVAVIGFDNMPLCTFLDPPLTTIHVPKQYMGMMAAKRMAELIHTKSSYPVKVEISTTLVLRKST</sequence>
<dbReference type="CDD" id="cd01392">
    <property type="entry name" value="HTH_LacI"/>
    <property type="match status" value="1"/>
</dbReference>
<organism evidence="5 6">
    <name type="scientific">Lacrimispora xylanisolvens</name>
    <dbReference type="NCBI Taxonomy" id="384636"/>
    <lineage>
        <taxon>Bacteria</taxon>
        <taxon>Bacillati</taxon>
        <taxon>Bacillota</taxon>
        <taxon>Clostridia</taxon>
        <taxon>Lachnospirales</taxon>
        <taxon>Lachnospiraceae</taxon>
        <taxon>Lacrimispora</taxon>
    </lineage>
</organism>
<keyword evidence="6" id="KW-1185">Reference proteome</keyword>
<dbReference type="SUPFAM" id="SSF47413">
    <property type="entry name" value="lambda repressor-like DNA-binding domains"/>
    <property type="match status" value="1"/>
</dbReference>
<evidence type="ECO:0000256" key="1">
    <source>
        <dbReference type="ARBA" id="ARBA00023015"/>
    </source>
</evidence>
<accession>A0A2S6HFS9</accession>
<keyword evidence="2" id="KW-0238">DNA-binding</keyword>
<dbReference type="OrthoDB" id="9803256at2"/>
<dbReference type="PROSITE" id="PS50932">
    <property type="entry name" value="HTH_LACI_2"/>
    <property type="match status" value="1"/>
</dbReference>
<dbReference type="PANTHER" id="PTHR30146:SF154">
    <property type="entry name" value="TRANSCRIPTION REGULATOR, MEMBER OF GALR FAMILY"/>
    <property type="match status" value="1"/>
</dbReference>
<protein>
    <submittedName>
        <fullName evidence="5">LacI family transcriptional regulator</fullName>
    </submittedName>
</protein>
<evidence type="ECO:0000256" key="2">
    <source>
        <dbReference type="ARBA" id="ARBA00023125"/>
    </source>
</evidence>
<dbReference type="EMBL" id="PTJA01000018">
    <property type="protein sequence ID" value="PPK76345.1"/>
    <property type="molecule type" value="Genomic_DNA"/>
</dbReference>
<evidence type="ECO:0000259" key="4">
    <source>
        <dbReference type="PROSITE" id="PS50932"/>
    </source>
</evidence>
<dbReference type="Pfam" id="PF00356">
    <property type="entry name" value="LacI"/>
    <property type="match status" value="1"/>
</dbReference>
<dbReference type="GO" id="GO:0000976">
    <property type="term" value="F:transcription cis-regulatory region binding"/>
    <property type="evidence" value="ECO:0007669"/>
    <property type="project" value="TreeGrafter"/>
</dbReference>
<feature type="domain" description="HTH lacI-type" evidence="4">
    <location>
        <begin position="3"/>
        <end position="46"/>
    </location>
</feature>
<evidence type="ECO:0000256" key="3">
    <source>
        <dbReference type="ARBA" id="ARBA00023163"/>
    </source>
</evidence>
<proteinExistence type="predicted"/>
<dbReference type="InterPro" id="IPR010982">
    <property type="entry name" value="Lambda_DNA-bd_dom_sf"/>
</dbReference>
<dbReference type="SUPFAM" id="SSF53822">
    <property type="entry name" value="Periplasmic binding protein-like I"/>
    <property type="match status" value="1"/>
</dbReference>
<evidence type="ECO:0000313" key="6">
    <source>
        <dbReference type="Proteomes" id="UP000237749"/>
    </source>
</evidence>
<keyword evidence="1" id="KW-0805">Transcription regulation</keyword>
<dbReference type="AlphaFoldDB" id="A0A2S6HFS9"/>
<dbReference type="Gene3D" id="3.40.50.2300">
    <property type="match status" value="2"/>
</dbReference>
<gene>
    <name evidence="5" type="ORF">BXY41_11834</name>
</gene>
<dbReference type="Pfam" id="PF13377">
    <property type="entry name" value="Peripla_BP_3"/>
    <property type="match status" value="1"/>
</dbReference>
<keyword evidence="3" id="KW-0804">Transcription</keyword>
<dbReference type="InterPro" id="IPR028082">
    <property type="entry name" value="Peripla_BP_I"/>
</dbReference>
<reference evidence="5 6" key="1">
    <citation type="submission" date="2018-02" db="EMBL/GenBank/DDBJ databases">
        <title>Genomic Encyclopedia of Archaeal and Bacterial Type Strains, Phase II (KMG-II): from individual species to whole genera.</title>
        <authorList>
            <person name="Goeker M."/>
        </authorList>
    </citation>
    <scope>NUCLEOTIDE SEQUENCE [LARGE SCALE GENOMIC DNA]</scope>
    <source>
        <strain evidence="5 6">DSM 3808</strain>
    </source>
</reference>
<dbReference type="RefSeq" id="WP_104439538.1">
    <property type="nucleotide sequence ID" value="NZ_PTJA01000018.1"/>
</dbReference>
<dbReference type="SMART" id="SM00354">
    <property type="entry name" value="HTH_LACI"/>
    <property type="match status" value="1"/>
</dbReference>